<accession>A0A9X3MQS1</accession>
<dbReference type="EMBL" id="JAPDOD010000007">
    <property type="protein sequence ID" value="MDA0160794.1"/>
    <property type="molecule type" value="Genomic_DNA"/>
</dbReference>
<dbReference type="GO" id="GO:0006355">
    <property type="term" value="P:regulation of DNA-templated transcription"/>
    <property type="evidence" value="ECO:0007669"/>
    <property type="project" value="InterPro"/>
</dbReference>
<feature type="domain" description="HTH luxR-type" evidence="3">
    <location>
        <begin position="841"/>
        <end position="905"/>
    </location>
</feature>
<dbReference type="GO" id="GO:0004016">
    <property type="term" value="F:adenylate cyclase activity"/>
    <property type="evidence" value="ECO:0007669"/>
    <property type="project" value="TreeGrafter"/>
</dbReference>
<proteinExistence type="predicted"/>
<keyword evidence="2" id="KW-0067">ATP-binding</keyword>
<dbReference type="PANTHER" id="PTHR16305">
    <property type="entry name" value="TESTICULAR SOLUBLE ADENYLYL CYCLASE"/>
    <property type="match status" value="1"/>
</dbReference>
<dbReference type="GO" id="GO:0005737">
    <property type="term" value="C:cytoplasm"/>
    <property type="evidence" value="ECO:0007669"/>
    <property type="project" value="TreeGrafter"/>
</dbReference>
<dbReference type="InterPro" id="IPR016032">
    <property type="entry name" value="Sig_transdc_resp-reg_C-effctor"/>
</dbReference>
<keyword evidence="1" id="KW-0547">Nucleotide-binding</keyword>
<dbReference type="InterPro" id="IPR041664">
    <property type="entry name" value="AAA_16"/>
</dbReference>
<dbReference type="Pfam" id="PF13191">
    <property type="entry name" value="AAA_16"/>
    <property type="match status" value="1"/>
</dbReference>
<dbReference type="PRINTS" id="PR00038">
    <property type="entry name" value="HTHLUXR"/>
</dbReference>
<dbReference type="SUPFAM" id="SSF52540">
    <property type="entry name" value="P-loop containing nucleoside triphosphate hydrolases"/>
    <property type="match status" value="1"/>
</dbReference>
<dbReference type="RefSeq" id="WP_270039858.1">
    <property type="nucleotide sequence ID" value="NZ_JAPDOD010000007.1"/>
</dbReference>
<dbReference type="InterPro" id="IPR027417">
    <property type="entry name" value="P-loop_NTPase"/>
</dbReference>
<dbReference type="Proteomes" id="UP001149140">
    <property type="component" value="Unassembled WGS sequence"/>
</dbReference>
<organism evidence="4 5">
    <name type="scientific">Solirubrobacter ginsenosidimutans</name>
    <dbReference type="NCBI Taxonomy" id="490573"/>
    <lineage>
        <taxon>Bacteria</taxon>
        <taxon>Bacillati</taxon>
        <taxon>Actinomycetota</taxon>
        <taxon>Thermoleophilia</taxon>
        <taxon>Solirubrobacterales</taxon>
        <taxon>Solirubrobacteraceae</taxon>
        <taxon>Solirubrobacter</taxon>
    </lineage>
</organism>
<evidence type="ECO:0000313" key="5">
    <source>
        <dbReference type="Proteomes" id="UP001149140"/>
    </source>
</evidence>
<dbReference type="GO" id="GO:0005524">
    <property type="term" value="F:ATP binding"/>
    <property type="evidence" value="ECO:0007669"/>
    <property type="project" value="UniProtKB-KW"/>
</dbReference>
<dbReference type="InterPro" id="IPR000792">
    <property type="entry name" value="Tscrpt_reg_LuxR_C"/>
</dbReference>
<protein>
    <submittedName>
        <fullName evidence="4">AAA family ATPase</fullName>
    </submittedName>
</protein>
<dbReference type="InterPro" id="IPR036388">
    <property type="entry name" value="WH-like_DNA-bd_sf"/>
</dbReference>
<comment type="caution">
    <text evidence="4">The sequence shown here is derived from an EMBL/GenBank/DDBJ whole genome shotgun (WGS) entry which is preliminary data.</text>
</comment>
<dbReference type="CDD" id="cd06170">
    <property type="entry name" value="LuxR_C_like"/>
    <property type="match status" value="1"/>
</dbReference>
<dbReference type="GO" id="GO:0003677">
    <property type="term" value="F:DNA binding"/>
    <property type="evidence" value="ECO:0007669"/>
    <property type="project" value="InterPro"/>
</dbReference>
<dbReference type="PANTHER" id="PTHR16305:SF35">
    <property type="entry name" value="TRANSCRIPTIONAL ACTIVATOR DOMAIN"/>
    <property type="match status" value="1"/>
</dbReference>
<dbReference type="Pfam" id="PF00196">
    <property type="entry name" value="GerE"/>
    <property type="match status" value="1"/>
</dbReference>
<evidence type="ECO:0000313" key="4">
    <source>
        <dbReference type="EMBL" id="MDA0160794.1"/>
    </source>
</evidence>
<reference evidence="4" key="1">
    <citation type="submission" date="2022-10" db="EMBL/GenBank/DDBJ databases">
        <title>The WGS of Solirubrobacter ginsenosidimutans DSM 21036.</title>
        <authorList>
            <person name="Jiang Z."/>
        </authorList>
    </citation>
    <scope>NUCLEOTIDE SEQUENCE</scope>
    <source>
        <strain evidence="4">DSM 21036</strain>
    </source>
</reference>
<dbReference type="SUPFAM" id="SSF46894">
    <property type="entry name" value="C-terminal effector domain of the bipartite response regulators"/>
    <property type="match status" value="1"/>
</dbReference>
<dbReference type="AlphaFoldDB" id="A0A9X3MQS1"/>
<sequence length="905" mass="97111">MLHGRRTELERLQRQLEQMRRGQSAVLVLRGEAGIGKTSLLEYVAEQAFGCRVARVASAQSEMELAFAGLHQLCAPMLDDVARLPRPQQHALRVAFGLQDGEAPDRFLVGLAVLNLLAEVAETQPLVCLIDDVQWIDEVSAQLLQFVARRLLAEPIAMVFASREPSGGAELAGLPELIIDGLADDDARQLLDVAMPGLIDERVRERIVGEACGNPLAILELPRGLTPAELAGGFGIRDSRPLADRIERSFHRRFEALPSDSRLFLLAAAAEPVGDVALVRRAAQHLEIGVEAYAPAESAGLIEVGARVRFRHPLVRSAVYWSASPSERRDVHRALASATDAAADPDRRAWHRAYAASGFDEAVAEELERSAARALRRGGAAAAAAFLDRATELTPDPGRRGARALAAAEAKLDAAAPEAAQALLATAAHSPLNDLQRAQEQRLRAQTAFMLARDSAAPSLLLAAAKRLAALDPELALETCLEALAATTFAGSPGDRRDVLEVTAAARDARAASGPPGALDLLLAGLATRYTEGFAASAPALRAALQAFRADQADTNRWLWVACRVAADLWDHESWHELSERGLRLARDTGALSTLPLLASYRAGASMHAGAFSAAAVLMDESDAITQVAGIAEMIHAQPLLAAWRGSEVEALALIEDARRHASARGPGMAQSMIDGAAAVLLNGLGRYTKALEAAQRACAHHELGLYGQALAELVEAAVRADQPALGVPALDRLAIRARASGGDWALGLEARSRALLSSGPSAEALYEEAIERLSGGNVAPHLARARLVYGEWLRREHRRVDARAQLRAAHELFSDMGAEAFAERTRRELSATGESVRRRSAATLDELTSQEAQIAQMARDGQTNTEIAAQLFISPRTVEYHLRKLFPKLGISSRKQLRDVFAPC</sequence>
<dbReference type="SMART" id="SM00421">
    <property type="entry name" value="HTH_LUXR"/>
    <property type="match status" value="1"/>
</dbReference>
<evidence type="ECO:0000259" key="3">
    <source>
        <dbReference type="PROSITE" id="PS50043"/>
    </source>
</evidence>
<evidence type="ECO:0000256" key="1">
    <source>
        <dbReference type="ARBA" id="ARBA00022741"/>
    </source>
</evidence>
<dbReference type="Gene3D" id="1.10.10.10">
    <property type="entry name" value="Winged helix-like DNA-binding domain superfamily/Winged helix DNA-binding domain"/>
    <property type="match status" value="1"/>
</dbReference>
<evidence type="ECO:0000256" key="2">
    <source>
        <dbReference type="ARBA" id="ARBA00022840"/>
    </source>
</evidence>
<keyword evidence="5" id="KW-1185">Reference proteome</keyword>
<dbReference type="PROSITE" id="PS50043">
    <property type="entry name" value="HTH_LUXR_2"/>
    <property type="match status" value="1"/>
</dbReference>
<gene>
    <name evidence="4" type="ORF">OM076_11005</name>
</gene>
<name>A0A9X3MQS1_9ACTN</name>
<dbReference type="Gene3D" id="3.40.50.300">
    <property type="entry name" value="P-loop containing nucleotide triphosphate hydrolases"/>
    <property type="match status" value="1"/>
</dbReference>